<evidence type="ECO:0000256" key="11">
    <source>
        <dbReference type="PIRNR" id="PIRNR002549"/>
    </source>
</evidence>
<reference evidence="17 18" key="1">
    <citation type="submission" date="2018-11" db="EMBL/GenBank/DDBJ databases">
        <title>Haplotype-resolved cattle genomes.</title>
        <authorList>
            <person name="Low W.Y."/>
            <person name="Tearle R."/>
            <person name="Bickhart D.M."/>
            <person name="Rosen B.D."/>
            <person name="Koren S."/>
            <person name="Rhie A."/>
            <person name="Hiendleder S."/>
            <person name="Phillippy A.M."/>
            <person name="Smith T.P.L."/>
            <person name="Williams J.L."/>
        </authorList>
    </citation>
    <scope>NUCLEOTIDE SEQUENCE [LARGE SCALE GENOMIC DNA]</scope>
</reference>
<keyword evidence="9 14" id="KW-1015">Disulfide bond</keyword>
<dbReference type="GO" id="GO:0005886">
    <property type="term" value="C:plasma membrane"/>
    <property type="evidence" value="ECO:0007669"/>
    <property type="project" value="TreeGrafter"/>
</dbReference>
<comment type="similarity">
    <text evidence="11">Belongs to the transferrin family.</text>
</comment>
<feature type="disulfide bond" evidence="14">
    <location>
        <begin position="250"/>
        <end position="264"/>
    </location>
</feature>
<organism evidence="17 18">
    <name type="scientific">Bos indicus x Bos taurus</name>
    <name type="common">Hybrid cattle</name>
    <dbReference type="NCBI Taxonomy" id="30522"/>
    <lineage>
        <taxon>Eukaryota</taxon>
        <taxon>Metazoa</taxon>
        <taxon>Chordata</taxon>
        <taxon>Craniata</taxon>
        <taxon>Vertebrata</taxon>
        <taxon>Euteleostomi</taxon>
        <taxon>Mammalia</taxon>
        <taxon>Eutheria</taxon>
        <taxon>Laurasiatheria</taxon>
        <taxon>Artiodactyla</taxon>
        <taxon>Ruminantia</taxon>
        <taxon>Pecora</taxon>
        <taxon>Bovidae</taxon>
        <taxon>Bovinae</taxon>
        <taxon>Bos</taxon>
    </lineage>
</organism>
<dbReference type="PROSITE" id="PS00207">
    <property type="entry name" value="TRANSFERRIN_LIKE_3"/>
    <property type="match status" value="1"/>
</dbReference>
<dbReference type="GO" id="GO:0055037">
    <property type="term" value="C:recycling endosome"/>
    <property type="evidence" value="ECO:0007669"/>
    <property type="project" value="TreeGrafter"/>
</dbReference>
<keyword evidence="4" id="KW-0964">Secreted</keyword>
<dbReference type="Pfam" id="PF00405">
    <property type="entry name" value="Transferrin"/>
    <property type="match status" value="2"/>
</dbReference>
<protein>
    <submittedName>
        <fullName evidence="17">Serotransferrin-like</fullName>
    </submittedName>
</protein>
<keyword evidence="5 13" id="KW-0479">Metal-binding</keyword>
<dbReference type="PANTHER" id="PTHR11485">
    <property type="entry name" value="TRANSFERRIN"/>
    <property type="match status" value="1"/>
</dbReference>
<gene>
    <name evidence="17" type="primary">LOC113895043</name>
</gene>
<dbReference type="GO" id="GO:0046872">
    <property type="term" value="F:metal ion binding"/>
    <property type="evidence" value="ECO:0007669"/>
    <property type="project" value="UniProtKB-KW"/>
</dbReference>
<evidence type="ECO:0000256" key="7">
    <source>
        <dbReference type="ARBA" id="ARBA00023004"/>
    </source>
</evidence>
<evidence type="ECO:0000313" key="18">
    <source>
        <dbReference type="Proteomes" id="UP000429181"/>
    </source>
</evidence>
<accession>A0A4W2IEI0</accession>
<feature type="disulfide bond" evidence="14">
    <location>
        <begin position="176"/>
        <end position="192"/>
    </location>
</feature>
<keyword evidence="10" id="KW-0325">Glycoprotein</keyword>
<reference evidence="17" key="2">
    <citation type="submission" date="2025-08" db="UniProtKB">
        <authorList>
            <consortium name="Ensembl"/>
        </authorList>
    </citation>
    <scope>IDENTIFICATION</scope>
</reference>
<feature type="binding site" evidence="13">
    <location>
        <position position="272"/>
    </location>
    <ligand>
        <name>Fe(3+)</name>
        <dbReference type="ChEBI" id="CHEBI:29034"/>
        <label>1</label>
    </ligand>
</feature>
<feature type="binding site" evidence="12">
    <location>
        <position position="138"/>
    </location>
    <ligand>
        <name>hydrogencarbonate</name>
        <dbReference type="ChEBI" id="CHEBI:17544"/>
        <label>1</label>
    </ligand>
</feature>
<dbReference type="InterPro" id="IPR018195">
    <property type="entry name" value="Transferrin_Fe_BS"/>
</dbReference>
<dbReference type="PRINTS" id="PR00422">
    <property type="entry name" value="TRANSFERRIN"/>
</dbReference>
<evidence type="ECO:0000256" key="1">
    <source>
        <dbReference type="ARBA" id="ARBA00004613"/>
    </source>
</evidence>
<keyword evidence="2" id="KW-0813">Transport</keyword>
<feature type="disulfide bond" evidence="14">
    <location>
        <begin position="28"/>
        <end position="66"/>
    </location>
</feature>
<dbReference type="GO" id="GO:0005769">
    <property type="term" value="C:early endosome"/>
    <property type="evidence" value="ECO:0007669"/>
    <property type="project" value="TreeGrafter"/>
</dbReference>
<dbReference type="PROSITE" id="PS51408">
    <property type="entry name" value="TRANSFERRIN_LIKE_4"/>
    <property type="match status" value="1"/>
</dbReference>
<dbReference type="GO" id="GO:0006826">
    <property type="term" value="P:iron ion transport"/>
    <property type="evidence" value="ECO:0007669"/>
    <property type="project" value="UniProtKB-KW"/>
</dbReference>
<dbReference type="GO" id="GO:0019731">
    <property type="term" value="P:antibacterial humoral response"/>
    <property type="evidence" value="ECO:0007669"/>
    <property type="project" value="TreeGrafter"/>
</dbReference>
<comment type="subcellular location">
    <subcellularLocation>
        <location evidence="1">Secreted</location>
    </subcellularLocation>
</comment>
<evidence type="ECO:0000256" key="4">
    <source>
        <dbReference type="ARBA" id="ARBA00022525"/>
    </source>
</evidence>
<keyword evidence="8" id="KW-0406">Ion transport</keyword>
<keyword evidence="7 13" id="KW-0408">Iron</keyword>
<dbReference type="PROSITE" id="PS00206">
    <property type="entry name" value="TRANSFERRIN_LIKE_2"/>
    <property type="match status" value="2"/>
</dbReference>
<dbReference type="SMART" id="SM00094">
    <property type="entry name" value="TR_FER"/>
    <property type="match status" value="2"/>
</dbReference>
<evidence type="ECO:0000256" key="2">
    <source>
        <dbReference type="ARBA" id="ARBA00022448"/>
    </source>
</evidence>
<dbReference type="FunFam" id="3.40.190.10:FF:000095">
    <property type="entry name" value="Lactotransferrin"/>
    <property type="match status" value="1"/>
</dbReference>
<feature type="domain" description="Transferrin-like" evidence="16">
    <location>
        <begin position="25"/>
        <end position="579"/>
    </location>
</feature>
<dbReference type="GeneTree" id="ENSGT00940000154388"/>
<evidence type="ECO:0000256" key="6">
    <source>
        <dbReference type="ARBA" id="ARBA00022737"/>
    </source>
</evidence>
<feature type="disulfide bond" evidence="14">
    <location>
        <begin position="38"/>
        <end position="57"/>
    </location>
</feature>
<dbReference type="PIRSF" id="PIRSF002549">
    <property type="entry name" value="Transferrin"/>
    <property type="match status" value="1"/>
</dbReference>
<dbReference type="GO" id="GO:0051241">
    <property type="term" value="P:negative regulation of multicellular organismal process"/>
    <property type="evidence" value="ECO:0007669"/>
    <property type="project" value="UniProtKB-ARBA"/>
</dbReference>
<feature type="binding site" evidence="13">
    <location>
        <position position="211"/>
    </location>
    <ligand>
        <name>Fe(3+)</name>
        <dbReference type="ChEBI" id="CHEBI:29034"/>
        <label>1</label>
    </ligand>
</feature>
<evidence type="ECO:0000313" key="17">
    <source>
        <dbReference type="Ensembl" id="ENSBIXP00005042472.1"/>
    </source>
</evidence>
<feature type="binding site" evidence="13">
    <location>
        <position position="113"/>
    </location>
    <ligand>
        <name>Fe(3+)</name>
        <dbReference type="ChEBI" id="CHEBI:29034"/>
        <label>1</label>
    </ligand>
</feature>
<feature type="chain" id="PRO_5021364382" evidence="15">
    <location>
        <begin position="20"/>
        <end position="596"/>
    </location>
</feature>
<feature type="binding site" evidence="12">
    <location>
        <position position="145"/>
    </location>
    <ligand>
        <name>hydrogencarbonate</name>
        <dbReference type="ChEBI" id="CHEBI:17544"/>
        <label>1</label>
    </ligand>
</feature>
<feature type="binding site" evidence="13">
    <location>
        <position position="81"/>
    </location>
    <ligand>
        <name>Fe(3+)</name>
        <dbReference type="ChEBI" id="CHEBI:29034"/>
        <label>1</label>
    </ligand>
</feature>
<dbReference type="InterPro" id="IPR016357">
    <property type="entry name" value="Transferrin"/>
</dbReference>
<evidence type="ECO:0000256" key="10">
    <source>
        <dbReference type="ARBA" id="ARBA00023180"/>
    </source>
</evidence>
<evidence type="ECO:0000256" key="9">
    <source>
        <dbReference type="ARBA" id="ARBA00023157"/>
    </source>
</evidence>
<name>A0A4W2IEI0_BOBOX</name>
<dbReference type="Proteomes" id="UP000429181">
    <property type="component" value="Chromosome 1"/>
</dbReference>
<evidence type="ECO:0000256" key="15">
    <source>
        <dbReference type="SAM" id="SignalP"/>
    </source>
</evidence>
<evidence type="ECO:0000256" key="5">
    <source>
        <dbReference type="ARBA" id="ARBA00022723"/>
    </source>
</evidence>
<keyword evidence="3" id="KW-0410">Iron transport</keyword>
<evidence type="ECO:0000256" key="14">
    <source>
        <dbReference type="PIRSR" id="PIRSR002549-4"/>
    </source>
</evidence>
<dbReference type="InterPro" id="IPR001156">
    <property type="entry name" value="Transferrin-like_dom"/>
</dbReference>
<feature type="disulfide bond" evidence="14">
    <location>
        <begin position="136"/>
        <end position="217"/>
    </location>
</feature>
<dbReference type="Gene3D" id="3.40.190.10">
    <property type="entry name" value="Periplasmic binding protein-like II"/>
    <property type="match status" value="4"/>
</dbReference>
<dbReference type="PROSITE" id="PS00205">
    <property type="entry name" value="TRANSFERRIN_LIKE_1"/>
    <property type="match status" value="1"/>
</dbReference>
<keyword evidence="15" id="KW-0732">Signal</keyword>
<feature type="disulfide bond" evidence="14">
    <location>
        <begin position="189"/>
        <end position="200"/>
    </location>
</feature>
<feature type="signal peptide" evidence="15">
    <location>
        <begin position="1"/>
        <end position="19"/>
    </location>
</feature>
<feature type="binding site" evidence="12">
    <location>
        <position position="144"/>
    </location>
    <ligand>
        <name>hydrogencarbonate</name>
        <dbReference type="ChEBI" id="CHEBI:17544"/>
        <label>1</label>
    </ligand>
</feature>
<dbReference type="SUPFAM" id="SSF53850">
    <property type="entry name" value="Periplasmic binding protein-like II"/>
    <property type="match status" value="2"/>
</dbReference>
<feature type="binding site" evidence="12">
    <location>
        <position position="142"/>
    </location>
    <ligand>
        <name>hydrogencarbonate</name>
        <dbReference type="ChEBI" id="CHEBI:17544"/>
        <label>1</label>
    </ligand>
</feature>
<dbReference type="GO" id="GO:0005615">
    <property type="term" value="C:extracellular space"/>
    <property type="evidence" value="ECO:0007669"/>
    <property type="project" value="InterPro"/>
</dbReference>
<evidence type="ECO:0000259" key="16">
    <source>
        <dbReference type="PROSITE" id="PS51408"/>
    </source>
</evidence>
<dbReference type="PANTHER" id="PTHR11485:SF31">
    <property type="entry name" value="SEROTRANSFERRIN"/>
    <property type="match status" value="1"/>
</dbReference>
<dbReference type="AlphaFoldDB" id="A0A4W2IEI0"/>
<dbReference type="FunFam" id="3.40.190.10:FF:000105">
    <property type="entry name" value="Serotransferrin"/>
    <property type="match status" value="1"/>
</dbReference>
<evidence type="ECO:0000256" key="13">
    <source>
        <dbReference type="PIRSR" id="PIRSR002549-3"/>
    </source>
</evidence>
<keyword evidence="6" id="KW-0677">Repeat</keyword>
<evidence type="ECO:0000256" key="8">
    <source>
        <dbReference type="ARBA" id="ARBA00023065"/>
    </source>
</evidence>
<proteinExistence type="inferred from homology"/>
<evidence type="ECO:0000256" key="3">
    <source>
        <dbReference type="ARBA" id="ARBA00022496"/>
    </source>
</evidence>
<sequence length="596" mass="65291">MRPAVRALLACAVLGLCLADPERTVRWCTISTHEANKCASFRENVLRILESGPFVSCVKKTSHMDCIKAISNNEADAVTLDGGLVYEAGLKPNNLKPVVAEFHGTKDNPQTHYYAVAVVKKGTDFKLNELKGKKSCHTGLGRSAGWNIPMGRLYKELPDPQESIQRAAANFFSASCVPCADQSSFPKLCQLCAGKGTDKCACSNHEPYFGYSGAFKCLMEGAGDVAFVKHSTVFDNLPNPEDRKNYELLCGDNTRKSVDNYQECYLAMVPSHAVVARTVGGKEDVIWELLNHAQKGEADAMSLDGGYLYIAGKCGLVPVLAENYKTEGESCKNTPEKGYLAVAVVKTSDANINWNNLKDKKSCHTAVDRTAGWNIPMGLLYSKINNCKFDEFFSAGCAPGSPRNSSLCALCIGSEKGTGKECVPNSNERYYGYTGAFRCLVEKGDVAFVKDQTVIQNTDGNNNEAWAKNLKKENFEVLCKDGTRKPVTDAETCHLARGPNHAVVSRKDKATCVEKILNKQQDDFGKSVTDCTSNFCLFQSNSKDLLFRDDTKCLASIAKKTYDSYLGDDYVRAMTNLRQCSTSKLLECLLLHLAVS</sequence>
<dbReference type="Ensembl" id="ENSBIXT00005037733.1">
    <property type="protein sequence ID" value="ENSBIXP00005042472.1"/>
    <property type="gene ID" value="ENSBIXG00005004415.1"/>
</dbReference>
<evidence type="ECO:0000256" key="12">
    <source>
        <dbReference type="PIRSR" id="PIRSR002549-2"/>
    </source>
</evidence>